<keyword evidence="4" id="KW-1185">Reference proteome</keyword>
<protein>
    <recommendedName>
        <fullName evidence="2">Glycosyltransferase 2-like domain-containing protein</fullName>
    </recommendedName>
</protein>
<dbReference type="InterPro" id="IPR001173">
    <property type="entry name" value="Glyco_trans_2-like"/>
</dbReference>
<evidence type="ECO:0000259" key="2">
    <source>
        <dbReference type="Pfam" id="PF00535"/>
    </source>
</evidence>
<dbReference type="GO" id="GO:0016758">
    <property type="term" value="F:hexosyltransferase activity"/>
    <property type="evidence" value="ECO:0007669"/>
    <property type="project" value="UniProtKB-ARBA"/>
</dbReference>
<dbReference type="AlphaFoldDB" id="A0A098MB34"/>
<dbReference type="EMBL" id="JQCR01000002">
    <property type="protein sequence ID" value="KGE19754.1"/>
    <property type="molecule type" value="Genomic_DNA"/>
</dbReference>
<dbReference type="Pfam" id="PF00535">
    <property type="entry name" value="Glycos_transf_2"/>
    <property type="match status" value="1"/>
</dbReference>
<dbReference type="PANTHER" id="PTHR22916:SF3">
    <property type="entry name" value="UDP-GLCNAC:BETAGAL BETA-1,3-N-ACETYLGLUCOSAMINYLTRANSFERASE-LIKE PROTEIN 1"/>
    <property type="match status" value="1"/>
</dbReference>
<comment type="caution">
    <text evidence="3">The sequence shown here is derived from an EMBL/GenBank/DDBJ whole genome shotgun (WGS) entry which is preliminary data.</text>
</comment>
<gene>
    <name evidence="3" type="ORF">PWYN_10695</name>
</gene>
<dbReference type="InterPro" id="IPR029044">
    <property type="entry name" value="Nucleotide-diphossugar_trans"/>
</dbReference>
<dbReference type="Gene3D" id="3.90.550.10">
    <property type="entry name" value="Spore Coat Polysaccharide Biosynthesis Protein SpsA, Chain A"/>
    <property type="match status" value="1"/>
</dbReference>
<evidence type="ECO:0000313" key="4">
    <source>
        <dbReference type="Proteomes" id="UP000029734"/>
    </source>
</evidence>
<proteinExistence type="inferred from homology"/>
<comment type="similarity">
    <text evidence="1">Belongs to the glycosyltransferase 2 family.</text>
</comment>
<dbReference type="SUPFAM" id="SSF53448">
    <property type="entry name" value="Nucleotide-diphospho-sugar transferases"/>
    <property type="match status" value="1"/>
</dbReference>
<accession>A0A098MB34</accession>
<reference evidence="3 4" key="2">
    <citation type="submission" date="2014-10" db="EMBL/GenBank/DDBJ databases">
        <title>Comparative genomics of the Paenibacillus odorifer group.</title>
        <authorList>
            <person name="Tsai Y.-C."/>
            <person name="Martin N."/>
            <person name="Korlach J."/>
            <person name="Wiedmann M."/>
        </authorList>
    </citation>
    <scope>NUCLEOTIDE SEQUENCE [LARGE SCALE GENOMIC DNA]</scope>
    <source>
        <strain evidence="3 4">DSM 18334</strain>
    </source>
</reference>
<dbReference type="PANTHER" id="PTHR22916">
    <property type="entry name" value="GLYCOSYLTRANSFERASE"/>
    <property type="match status" value="1"/>
</dbReference>
<dbReference type="eggNOG" id="COG1215">
    <property type="taxonomic scope" value="Bacteria"/>
</dbReference>
<dbReference type="STRING" id="268407.PWYN_10695"/>
<feature type="domain" description="Glycosyltransferase 2-like" evidence="2">
    <location>
        <begin position="4"/>
        <end position="122"/>
    </location>
</feature>
<name>A0A098MB34_9BACL</name>
<evidence type="ECO:0000256" key="1">
    <source>
        <dbReference type="ARBA" id="ARBA00006739"/>
    </source>
</evidence>
<dbReference type="RefSeq" id="WP_036651095.1">
    <property type="nucleotide sequence ID" value="NZ_JQCR01000002.1"/>
</dbReference>
<dbReference type="CDD" id="cd00761">
    <property type="entry name" value="Glyco_tranf_GTA_type"/>
    <property type="match status" value="1"/>
</dbReference>
<evidence type="ECO:0000313" key="3">
    <source>
        <dbReference type="EMBL" id="KGE19754.1"/>
    </source>
</evidence>
<organism evidence="3 4">
    <name type="scientific">Paenibacillus wynnii</name>
    <dbReference type="NCBI Taxonomy" id="268407"/>
    <lineage>
        <taxon>Bacteria</taxon>
        <taxon>Bacillati</taxon>
        <taxon>Bacillota</taxon>
        <taxon>Bacilli</taxon>
        <taxon>Bacillales</taxon>
        <taxon>Paenibacillaceae</taxon>
        <taxon>Paenibacillus</taxon>
    </lineage>
</organism>
<dbReference type="Proteomes" id="UP000029734">
    <property type="component" value="Unassembled WGS sequence"/>
</dbReference>
<reference evidence="3 4" key="1">
    <citation type="submission" date="2014-08" db="EMBL/GenBank/DDBJ databases">
        <authorList>
            <person name="den Bakker H.C."/>
        </authorList>
    </citation>
    <scope>NUCLEOTIDE SEQUENCE [LARGE SCALE GENOMIC DNA]</scope>
    <source>
        <strain evidence="3 4">DSM 18334</strain>
    </source>
</reference>
<sequence>MNLTIVVPVYNLESHVAPMLDSLLHQSEKQYEVIIVDDGSTDQTYNTINAFLTVHPSLQCRILRTDNHGVSAARNKGLYAASGKYVMFLDGDDYVSTDLVQTLQTNVTDREPDIICWGYNLVREDQSTIVSFTSNLNHISGIQALEKIFVEKSLRIWTGSIAYKRDFLLKHEIQYTEQCINGEDQEFIYKALSRASKVTSLPEVLSFYLQRGSSISNSYNVKKFDVVDAFKRVDAYFRTHFSGELEPISDLLLNREMTENYFFNLNTCLSNTQGVRIQKLLQDIDQTYPKLTQEMHGIMKHYNGTDKKLSFQIKAFLFSPGLYQRFIHWDRSIVHLKSRIKTVLKVQANS</sequence>